<evidence type="ECO:0000313" key="1">
    <source>
        <dbReference type="EMBL" id="KAH6944627.1"/>
    </source>
</evidence>
<evidence type="ECO:0000313" key="2">
    <source>
        <dbReference type="Proteomes" id="UP000821845"/>
    </source>
</evidence>
<keyword evidence="2" id="KW-1185">Reference proteome</keyword>
<accession>A0ACB7TAT6</accession>
<sequence>MGVDLSPAMLEYARQHNSQGSIAYELLDITSPTEVAAFISKNGQFQRVYCFLCFHFVPDQTVAFLNIGNLLAAYGECLVTACITNPFVDAWQTLHTMPEWKSWVTDPRDVLPSWYYFNYSGTSAQIEDETRKCVVDAGLECMACEVTECTWLLRDVAYVFEFYSDVFPVSVDLPSRDKNALKEAFIEQLRPLVKETPRGCEMVVRIYRVHARPR</sequence>
<reference evidence="1" key="1">
    <citation type="submission" date="2020-05" db="EMBL/GenBank/DDBJ databases">
        <title>Large-scale comparative analyses of tick genomes elucidate their genetic diversity and vector capacities.</title>
        <authorList>
            <person name="Jia N."/>
            <person name="Wang J."/>
            <person name="Shi W."/>
            <person name="Du L."/>
            <person name="Sun Y."/>
            <person name="Zhan W."/>
            <person name="Jiang J."/>
            <person name="Wang Q."/>
            <person name="Zhang B."/>
            <person name="Ji P."/>
            <person name="Sakyi L.B."/>
            <person name="Cui X."/>
            <person name="Yuan T."/>
            <person name="Jiang B."/>
            <person name="Yang W."/>
            <person name="Lam T.T.-Y."/>
            <person name="Chang Q."/>
            <person name="Ding S."/>
            <person name="Wang X."/>
            <person name="Zhu J."/>
            <person name="Ruan X."/>
            <person name="Zhao L."/>
            <person name="Wei J."/>
            <person name="Que T."/>
            <person name="Du C."/>
            <person name="Cheng J."/>
            <person name="Dai P."/>
            <person name="Han X."/>
            <person name="Huang E."/>
            <person name="Gao Y."/>
            <person name="Liu J."/>
            <person name="Shao H."/>
            <person name="Ye R."/>
            <person name="Li L."/>
            <person name="Wei W."/>
            <person name="Wang X."/>
            <person name="Wang C."/>
            <person name="Yang T."/>
            <person name="Huo Q."/>
            <person name="Li W."/>
            <person name="Guo W."/>
            <person name="Chen H."/>
            <person name="Zhou L."/>
            <person name="Ni X."/>
            <person name="Tian J."/>
            <person name="Zhou Y."/>
            <person name="Sheng Y."/>
            <person name="Liu T."/>
            <person name="Pan Y."/>
            <person name="Xia L."/>
            <person name="Li J."/>
            <person name="Zhao F."/>
            <person name="Cao W."/>
        </authorList>
    </citation>
    <scope>NUCLEOTIDE SEQUENCE</scope>
    <source>
        <strain evidence="1">Hyas-2018</strain>
    </source>
</reference>
<proteinExistence type="predicted"/>
<dbReference type="Proteomes" id="UP000821845">
    <property type="component" value="Chromosome 1"/>
</dbReference>
<name>A0ACB7TAT6_HYAAI</name>
<organism evidence="1 2">
    <name type="scientific">Hyalomma asiaticum</name>
    <name type="common">Tick</name>
    <dbReference type="NCBI Taxonomy" id="266040"/>
    <lineage>
        <taxon>Eukaryota</taxon>
        <taxon>Metazoa</taxon>
        <taxon>Ecdysozoa</taxon>
        <taxon>Arthropoda</taxon>
        <taxon>Chelicerata</taxon>
        <taxon>Arachnida</taxon>
        <taxon>Acari</taxon>
        <taxon>Parasitiformes</taxon>
        <taxon>Ixodida</taxon>
        <taxon>Ixodoidea</taxon>
        <taxon>Ixodidae</taxon>
        <taxon>Hyalomminae</taxon>
        <taxon>Hyalomma</taxon>
    </lineage>
</organism>
<comment type="caution">
    <text evidence="1">The sequence shown here is derived from an EMBL/GenBank/DDBJ whole genome shotgun (WGS) entry which is preliminary data.</text>
</comment>
<dbReference type="EMBL" id="CM023481">
    <property type="protein sequence ID" value="KAH6944627.1"/>
    <property type="molecule type" value="Genomic_DNA"/>
</dbReference>
<protein>
    <submittedName>
        <fullName evidence="1">Uncharacterized protein</fullName>
    </submittedName>
</protein>
<gene>
    <name evidence="1" type="ORF">HPB50_004278</name>
</gene>